<evidence type="ECO:0000313" key="2">
    <source>
        <dbReference type="Proteomes" id="UP000324222"/>
    </source>
</evidence>
<keyword evidence="2" id="KW-1185">Reference proteome</keyword>
<dbReference type="EMBL" id="VSRR010020715">
    <property type="protein sequence ID" value="MPC63372.1"/>
    <property type="molecule type" value="Genomic_DNA"/>
</dbReference>
<sequence>MYYSQKLTDYSWKRLIQACDSSSELYFPDLLVIRFPCRLPVRKRSRLSACMANRAPHLLYPHGGLDMQRAASSSGYTLS</sequence>
<comment type="caution">
    <text evidence="1">The sequence shown here is derived from an EMBL/GenBank/DDBJ whole genome shotgun (WGS) entry which is preliminary data.</text>
</comment>
<organism evidence="1 2">
    <name type="scientific">Portunus trituberculatus</name>
    <name type="common">Swimming crab</name>
    <name type="synonym">Neptunus trituberculatus</name>
    <dbReference type="NCBI Taxonomy" id="210409"/>
    <lineage>
        <taxon>Eukaryota</taxon>
        <taxon>Metazoa</taxon>
        <taxon>Ecdysozoa</taxon>
        <taxon>Arthropoda</taxon>
        <taxon>Crustacea</taxon>
        <taxon>Multicrustacea</taxon>
        <taxon>Malacostraca</taxon>
        <taxon>Eumalacostraca</taxon>
        <taxon>Eucarida</taxon>
        <taxon>Decapoda</taxon>
        <taxon>Pleocyemata</taxon>
        <taxon>Brachyura</taxon>
        <taxon>Eubrachyura</taxon>
        <taxon>Portunoidea</taxon>
        <taxon>Portunidae</taxon>
        <taxon>Portuninae</taxon>
        <taxon>Portunus</taxon>
    </lineage>
</organism>
<proteinExistence type="predicted"/>
<reference evidence="1 2" key="1">
    <citation type="submission" date="2019-05" db="EMBL/GenBank/DDBJ databases">
        <title>Another draft genome of Portunus trituberculatus and its Hox gene families provides insights of decapod evolution.</title>
        <authorList>
            <person name="Jeong J.-H."/>
            <person name="Song I."/>
            <person name="Kim S."/>
            <person name="Choi T."/>
            <person name="Kim D."/>
            <person name="Ryu S."/>
            <person name="Kim W."/>
        </authorList>
    </citation>
    <scope>NUCLEOTIDE SEQUENCE [LARGE SCALE GENOMIC DNA]</scope>
    <source>
        <tissue evidence="1">Muscle</tissue>
    </source>
</reference>
<name>A0A5B7GWW2_PORTR</name>
<gene>
    <name evidence="1" type="ORF">E2C01_057470</name>
</gene>
<evidence type="ECO:0000313" key="1">
    <source>
        <dbReference type="EMBL" id="MPC63372.1"/>
    </source>
</evidence>
<protein>
    <submittedName>
        <fullName evidence="1">Uncharacterized protein</fullName>
    </submittedName>
</protein>
<accession>A0A5B7GWW2</accession>
<dbReference type="AlphaFoldDB" id="A0A5B7GWW2"/>
<dbReference type="Proteomes" id="UP000324222">
    <property type="component" value="Unassembled WGS sequence"/>
</dbReference>